<evidence type="ECO:0000256" key="1">
    <source>
        <dbReference type="ARBA" id="ARBA00022741"/>
    </source>
</evidence>
<evidence type="ECO:0000259" key="3">
    <source>
        <dbReference type="PROSITE" id="PS50011"/>
    </source>
</evidence>
<keyword evidence="1" id="KW-0547">Nucleotide-binding</keyword>
<dbReference type="InterPro" id="IPR050528">
    <property type="entry name" value="L-type_Lectin-RKs"/>
</dbReference>
<comment type="caution">
    <text evidence="4">The sequence shown here is derived from an EMBL/GenBank/DDBJ whole genome shotgun (WGS) entry which is preliminary data.</text>
</comment>
<reference evidence="4 5" key="1">
    <citation type="submission" date="2024-02" db="EMBL/GenBank/DDBJ databases">
        <authorList>
            <person name="Vignale AGUSTIN F."/>
            <person name="Sosa J E."/>
            <person name="Modenutti C."/>
        </authorList>
    </citation>
    <scope>NUCLEOTIDE SEQUENCE [LARGE SCALE GENOMIC DNA]</scope>
</reference>
<dbReference type="EMBL" id="CAUOFW020001161">
    <property type="protein sequence ID" value="CAK9141675.1"/>
    <property type="molecule type" value="Genomic_DNA"/>
</dbReference>
<dbReference type="PANTHER" id="PTHR27007">
    <property type="match status" value="1"/>
</dbReference>
<evidence type="ECO:0000313" key="5">
    <source>
        <dbReference type="Proteomes" id="UP001642360"/>
    </source>
</evidence>
<dbReference type="Gene3D" id="1.10.510.10">
    <property type="entry name" value="Transferase(Phosphotransferase) domain 1"/>
    <property type="match status" value="1"/>
</dbReference>
<name>A0ABC8RDP9_9AQUA</name>
<keyword evidence="5" id="KW-1185">Reference proteome</keyword>
<evidence type="ECO:0000313" key="4">
    <source>
        <dbReference type="EMBL" id="CAK9141675.1"/>
    </source>
</evidence>
<feature type="domain" description="Protein kinase" evidence="3">
    <location>
        <begin position="1"/>
        <end position="109"/>
    </location>
</feature>
<proteinExistence type="predicted"/>
<organism evidence="4 5">
    <name type="scientific">Ilex paraguariensis</name>
    <name type="common">yerba mate</name>
    <dbReference type="NCBI Taxonomy" id="185542"/>
    <lineage>
        <taxon>Eukaryota</taxon>
        <taxon>Viridiplantae</taxon>
        <taxon>Streptophyta</taxon>
        <taxon>Embryophyta</taxon>
        <taxon>Tracheophyta</taxon>
        <taxon>Spermatophyta</taxon>
        <taxon>Magnoliopsida</taxon>
        <taxon>eudicotyledons</taxon>
        <taxon>Gunneridae</taxon>
        <taxon>Pentapetalae</taxon>
        <taxon>asterids</taxon>
        <taxon>campanulids</taxon>
        <taxon>Aquifoliales</taxon>
        <taxon>Aquifoliaceae</taxon>
        <taxon>Ilex</taxon>
    </lineage>
</organism>
<dbReference type="Proteomes" id="UP001642360">
    <property type="component" value="Unassembled WGS sequence"/>
</dbReference>
<dbReference type="InterPro" id="IPR000719">
    <property type="entry name" value="Prot_kinase_dom"/>
</dbReference>
<dbReference type="SUPFAM" id="SSF56112">
    <property type="entry name" value="Protein kinase-like (PK-like)"/>
    <property type="match status" value="1"/>
</dbReference>
<dbReference type="PROSITE" id="PS50011">
    <property type="entry name" value="PROTEIN_KINASE_DOM"/>
    <property type="match status" value="1"/>
</dbReference>
<sequence>RMVDHGKGSQTTALAGTMGYMDPECILTGQSSKKSDIYSFGIVSLELACGRKPIDHNATEGKLLEAVDSKLSTNFDEQEIEQLMTVGLWCAHPDPNIRPSIKRAIHVLNFEAPLPDLLGFPPLWDSSIC</sequence>
<gene>
    <name evidence="4" type="ORF">ILEXP_LOCUS9268</name>
</gene>
<dbReference type="Pfam" id="PF00069">
    <property type="entry name" value="Pkinase"/>
    <property type="match status" value="1"/>
</dbReference>
<dbReference type="AlphaFoldDB" id="A0ABC8RDP9"/>
<feature type="non-terminal residue" evidence="4">
    <location>
        <position position="1"/>
    </location>
</feature>
<dbReference type="InterPro" id="IPR011009">
    <property type="entry name" value="Kinase-like_dom_sf"/>
</dbReference>
<dbReference type="GO" id="GO:0005524">
    <property type="term" value="F:ATP binding"/>
    <property type="evidence" value="ECO:0007669"/>
    <property type="project" value="UniProtKB-KW"/>
</dbReference>
<evidence type="ECO:0000256" key="2">
    <source>
        <dbReference type="ARBA" id="ARBA00022840"/>
    </source>
</evidence>
<protein>
    <recommendedName>
        <fullName evidence="3">Protein kinase domain-containing protein</fullName>
    </recommendedName>
</protein>
<keyword evidence="2" id="KW-0067">ATP-binding</keyword>
<accession>A0ABC8RDP9</accession>